<proteinExistence type="predicted"/>
<dbReference type="EMBL" id="JAUKUA010000005">
    <property type="protein sequence ID" value="KAK0711897.1"/>
    <property type="molecule type" value="Genomic_DNA"/>
</dbReference>
<gene>
    <name evidence="1" type="ORF">B0H67DRAFT_302772</name>
</gene>
<dbReference type="AlphaFoldDB" id="A0AA40A9R7"/>
<evidence type="ECO:0000313" key="1">
    <source>
        <dbReference type="EMBL" id="KAK0711897.1"/>
    </source>
</evidence>
<comment type="caution">
    <text evidence="1">The sequence shown here is derived from an EMBL/GenBank/DDBJ whole genome shotgun (WGS) entry which is preliminary data.</text>
</comment>
<evidence type="ECO:0000313" key="2">
    <source>
        <dbReference type="Proteomes" id="UP001172102"/>
    </source>
</evidence>
<name>A0AA40A9R7_9PEZI</name>
<keyword evidence="2" id="KW-1185">Reference proteome</keyword>
<accession>A0AA40A9R7</accession>
<sequence length="441" mass="47829">MYGRSSLSRWPTTHKWPLASTLNELAKDRALVNRNPLPTRLRNQPSNLPSSCETCRANGVAVSPQLVSIIGVGLAVGEEVVFIQRKVVVALVKTVELGRWTDVVFAWIVGTAVVLSHRPVVVLGANVGMELLSHIGLVVFNNSGVAVEALNHWPEVVFLKGWLVVAVAFGPREVVALIGHVVKATDEFHEGAAVLLLNGALVRILLDLIELAVLPRKAVAAAEVFHDGAIVVLLNSALKGAPPGLSEVVAFLDSVVVVSFTNPVKTADAFQEGVAVLLLPRDMGTEELAQRDLAVVITVVALTRYTTVSVATVAGASVPLKWSVATWLCNELWDVDVNFDNRVEVAREVACLREECRPGLLVRMDSWVNCEPLARLLLVDFDVTFPSRPVRLFPRELVALERSGKDAVLKTVLVVVSVFVVDLATAVVVVRERPRHEQADE</sequence>
<organism evidence="1 2">
    <name type="scientific">Lasiosphaeris hirsuta</name>
    <dbReference type="NCBI Taxonomy" id="260670"/>
    <lineage>
        <taxon>Eukaryota</taxon>
        <taxon>Fungi</taxon>
        <taxon>Dikarya</taxon>
        <taxon>Ascomycota</taxon>
        <taxon>Pezizomycotina</taxon>
        <taxon>Sordariomycetes</taxon>
        <taxon>Sordariomycetidae</taxon>
        <taxon>Sordariales</taxon>
        <taxon>Lasiosphaeriaceae</taxon>
        <taxon>Lasiosphaeris</taxon>
    </lineage>
</organism>
<protein>
    <submittedName>
        <fullName evidence="1">Uncharacterized protein</fullName>
    </submittedName>
</protein>
<dbReference type="Proteomes" id="UP001172102">
    <property type="component" value="Unassembled WGS sequence"/>
</dbReference>
<reference evidence="1" key="1">
    <citation type="submission" date="2023-06" db="EMBL/GenBank/DDBJ databases">
        <title>Genome-scale phylogeny and comparative genomics of the fungal order Sordariales.</title>
        <authorList>
            <consortium name="Lawrence Berkeley National Laboratory"/>
            <person name="Hensen N."/>
            <person name="Bonometti L."/>
            <person name="Westerberg I."/>
            <person name="Brannstrom I.O."/>
            <person name="Guillou S."/>
            <person name="Cros-Aarteil S."/>
            <person name="Calhoun S."/>
            <person name="Haridas S."/>
            <person name="Kuo A."/>
            <person name="Mondo S."/>
            <person name="Pangilinan J."/>
            <person name="Riley R."/>
            <person name="Labutti K."/>
            <person name="Andreopoulos B."/>
            <person name="Lipzen A."/>
            <person name="Chen C."/>
            <person name="Yanf M."/>
            <person name="Daum C."/>
            <person name="Ng V."/>
            <person name="Clum A."/>
            <person name="Steindorff A."/>
            <person name="Ohm R."/>
            <person name="Martin F."/>
            <person name="Silar P."/>
            <person name="Natvig D."/>
            <person name="Lalanne C."/>
            <person name="Gautier V."/>
            <person name="Ament-Velasquez S.L."/>
            <person name="Kruys A."/>
            <person name="Hutchinson M.I."/>
            <person name="Powell A.J."/>
            <person name="Barry K."/>
            <person name="Miller A.N."/>
            <person name="Grigoriev I.V."/>
            <person name="Debuchy R."/>
            <person name="Gladieux P."/>
            <person name="Thoren M.H."/>
            <person name="Johannesson H."/>
        </authorList>
    </citation>
    <scope>NUCLEOTIDE SEQUENCE</scope>
    <source>
        <strain evidence="1">SMH4607-1</strain>
    </source>
</reference>